<sequence>MKNRIAQYLLMSTALASAGLLAAPAAAQADSAMPAAQESDPAQDQQDDTAIVVTGIRQSLGAARDIKRNAVQFVDAIVADDIGKLPDRNVAESLARVSGIQVDRGIAEGTSVSVRGLRQNVYLFNGREIVDATGRGGVGLDQLGSSTYGILSLVPSELIARLEVTKLAGANDIAGALGGIVDIETRRPLDGPSSIAARAGASYDTLTEKPSYEVFGLVSQKFANDTLGVLASGSYGRRRLSQQGLDTFSGYTRFTSGGTTRFGHSDVRPEEISETRTKFGLDGVIQWKPAPGVEITLDSFYSKLISDRERYWISFNPQTGLTNATYSPNNVLLSGTSTAPVLTNSEFAYTKADTWSSALNGKFDVTDRIRASAELSYNRSTSSYDQNYLRLQPVAGITPSTSFDFTKGELGAYSISGIDLTDPSQLRLTILFDNLYRAKTEATAARTDWSAALGDGFLDALNVGVRYQSLDTHVTPSLADIRPAGGITASSLSQYLTLYSNQDFAKGDFGGLPRSFLAANDSIAGGCGVWTTVAAVSQAAACLDPTSTATALAGTYRIKEKFTEGYAKLDFKVEGSLDLAGNIGIRYLHRDMTSIGNLIGATGGVTPATFLRSDDEWLPSATVKMNVMEGLIFRLGAAKVVAFPNTADLNNGVTLNNTAVFVNGVQTTPGTGSGGAPNLNPFKANQFDASVEYYFGRQALFSVGAFYKDVSTFIVAKQSAETFNNVSYLINRKINGDGAKVKGVEALLQLPFYFLPGALDGLGIVATYSYIDSTTPIRDAVGRVLAFPGLSKNNANLVGYYEKGPVSFRLAYNWRDDYLVSLSGANTGIYNDAYTDLSATFRYDLSQNLSLNLEANNLLNEHQRTYDGTAEALRTNLFFGRMYKASVSVKF</sequence>
<dbReference type="InterPro" id="IPR012910">
    <property type="entry name" value="Plug_dom"/>
</dbReference>
<evidence type="ECO:0000256" key="9">
    <source>
        <dbReference type="RuleBase" id="RU003357"/>
    </source>
</evidence>
<evidence type="ECO:0000256" key="5">
    <source>
        <dbReference type="ARBA" id="ARBA00023077"/>
    </source>
</evidence>
<feature type="signal peptide" evidence="10">
    <location>
        <begin position="1"/>
        <end position="29"/>
    </location>
</feature>
<gene>
    <name evidence="13" type="ORF">TS85_03760</name>
</gene>
<dbReference type="NCBIfam" id="TIGR01782">
    <property type="entry name" value="TonB-Xanth-Caul"/>
    <property type="match status" value="1"/>
</dbReference>
<feature type="domain" description="TonB-dependent receptor plug" evidence="12">
    <location>
        <begin position="67"/>
        <end position="179"/>
    </location>
</feature>
<dbReference type="InterPro" id="IPR010104">
    <property type="entry name" value="TonB_rcpt_bac"/>
</dbReference>
<dbReference type="EMBL" id="CP010836">
    <property type="protein sequence ID" value="AJP71130.1"/>
    <property type="molecule type" value="Genomic_DNA"/>
</dbReference>
<dbReference type="Pfam" id="PF00593">
    <property type="entry name" value="TonB_dep_Rec_b-barrel"/>
    <property type="match status" value="1"/>
</dbReference>
<reference evidence="13 14" key="2">
    <citation type="submission" date="2015-02" db="EMBL/GenBank/DDBJ databases">
        <title>The complete genome of Sphingomonas hengshuiensis sp. WHSC-8 isolated from soil of Hengshui Lake.</title>
        <authorList>
            <person name="Wei S."/>
            <person name="Guo J."/>
            <person name="Su C."/>
            <person name="Wu R."/>
            <person name="Zhang Z."/>
            <person name="Liang K."/>
            <person name="Li H."/>
            <person name="Wang T."/>
            <person name="Liu H."/>
            <person name="Zhang C."/>
            <person name="Li Z."/>
            <person name="Wang Q."/>
            <person name="Meng J."/>
        </authorList>
    </citation>
    <scope>NUCLEOTIDE SEQUENCE [LARGE SCALE GENOMIC DNA]</scope>
    <source>
        <strain evidence="13 14">WHSC-8</strain>
    </source>
</reference>
<dbReference type="Proteomes" id="UP000032300">
    <property type="component" value="Chromosome"/>
</dbReference>
<proteinExistence type="inferred from homology"/>
<evidence type="ECO:0000313" key="13">
    <source>
        <dbReference type="EMBL" id="AJP71130.1"/>
    </source>
</evidence>
<dbReference type="SUPFAM" id="SSF56935">
    <property type="entry name" value="Porins"/>
    <property type="match status" value="1"/>
</dbReference>
<comment type="similarity">
    <text evidence="8 9">Belongs to the TonB-dependent receptor family.</text>
</comment>
<evidence type="ECO:0000256" key="8">
    <source>
        <dbReference type="PROSITE-ProRule" id="PRU01360"/>
    </source>
</evidence>
<dbReference type="RefSeq" id="WP_044330514.1">
    <property type="nucleotide sequence ID" value="NZ_CP010836.1"/>
</dbReference>
<dbReference type="InterPro" id="IPR037066">
    <property type="entry name" value="Plug_dom_sf"/>
</dbReference>
<reference evidence="13 14" key="1">
    <citation type="journal article" date="2015" name="Int. J. Syst. Evol. Microbiol.">
        <title>Sphingomonas hengshuiensis sp. nov., isolated from lake wetland.</title>
        <authorList>
            <person name="Wei S."/>
            <person name="Wang T."/>
            <person name="Liu H."/>
            <person name="Zhang C."/>
            <person name="Guo J."/>
            <person name="Wang Q."/>
            <person name="Liang K."/>
            <person name="Zhang Z."/>
        </authorList>
    </citation>
    <scope>NUCLEOTIDE SEQUENCE [LARGE SCALE GENOMIC DNA]</scope>
    <source>
        <strain evidence="13 14">WHSC-8</strain>
    </source>
</reference>
<dbReference type="InterPro" id="IPR039426">
    <property type="entry name" value="TonB-dep_rcpt-like"/>
</dbReference>
<keyword evidence="6 8" id="KW-0472">Membrane</keyword>
<keyword evidence="2 8" id="KW-0813">Transport</keyword>
<evidence type="ECO:0000256" key="6">
    <source>
        <dbReference type="ARBA" id="ARBA00023136"/>
    </source>
</evidence>
<keyword evidence="3 8" id="KW-1134">Transmembrane beta strand</keyword>
<evidence type="ECO:0000256" key="2">
    <source>
        <dbReference type="ARBA" id="ARBA00022448"/>
    </source>
</evidence>
<keyword evidence="10" id="KW-0732">Signal</keyword>
<dbReference type="PANTHER" id="PTHR40980">
    <property type="entry name" value="PLUG DOMAIN-CONTAINING PROTEIN"/>
    <property type="match status" value="1"/>
</dbReference>
<evidence type="ECO:0000256" key="3">
    <source>
        <dbReference type="ARBA" id="ARBA00022452"/>
    </source>
</evidence>
<dbReference type="Gene3D" id="2.170.130.10">
    <property type="entry name" value="TonB-dependent receptor, plug domain"/>
    <property type="match status" value="1"/>
</dbReference>
<evidence type="ECO:0000256" key="10">
    <source>
        <dbReference type="SAM" id="SignalP"/>
    </source>
</evidence>
<dbReference type="KEGG" id="sphi:TS85_03760"/>
<feature type="chain" id="PRO_5031108711" description="TonB-dependent receptor" evidence="10">
    <location>
        <begin position="30"/>
        <end position="891"/>
    </location>
</feature>
<dbReference type="PANTHER" id="PTHR40980:SF3">
    <property type="entry name" value="TONB-DEPENDENT RECEPTOR-LIKE BETA-BARREL DOMAIN-CONTAINING PROTEIN"/>
    <property type="match status" value="1"/>
</dbReference>
<accession>A0A7U4J6G0</accession>
<evidence type="ECO:0000313" key="14">
    <source>
        <dbReference type="Proteomes" id="UP000032300"/>
    </source>
</evidence>
<dbReference type="AlphaFoldDB" id="A0A7U4J6G0"/>
<dbReference type="CDD" id="cd01347">
    <property type="entry name" value="ligand_gated_channel"/>
    <property type="match status" value="1"/>
</dbReference>
<evidence type="ECO:0000259" key="11">
    <source>
        <dbReference type="Pfam" id="PF00593"/>
    </source>
</evidence>
<evidence type="ECO:0000256" key="1">
    <source>
        <dbReference type="ARBA" id="ARBA00004571"/>
    </source>
</evidence>
<keyword evidence="4 8" id="KW-0812">Transmembrane</keyword>
<feature type="domain" description="TonB-dependent receptor-like beta-barrel" evidence="11">
    <location>
        <begin position="429"/>
        <end position="858"/>
    </location>
</feature>
<organism evidence="13 14">
    <name type="scientific">Sphingomonas hengshuiensis</name>
    <dbReference type="NCBI Taxonomy" id="1609977"/>
    <lineage>
        <taxon>Bacteria</taxon>
        <taxon>Pseudomonadati</taxon>
        <taxon>Pseudomonadota</taxon>
        <taxon>Alphaproteobacteria</taxon>
        <taxon>Sphingomonadales</taxon>
        <taxon>Sphingomonadaceae</taxon>
        <taxon>Sphingomonas</taxon>
    </lineage>
</organism>
<keyword evidence="5 9" id="KW-0798">TonB box</keyword>
<name>A0A7U4J6G0_9SPHN</name>
<evidence type="ECO:0000256" key="4">
    <source>
        <dbReference type="ARBA" id="ARBA00022692"/>
    </source>
</evidence>
<dbReference type="PROSITE" id="PS52016">
    <property type="entry name" value="TONB_DEPENDENT_REC_3"/>
    <property type="match status" value="1"/>
</dbReference>
<comment type="subcellular location">
    <subcellularLocation>
        <location evidence="1 8">Cell outer membrane</location>
        <topology evidence="1 8">Multi-pass membrane protein</topology>
    </subcellularLocation>
</comment>
<keyword evidence="7 8" id="KW-0998">Cell outer membrane</keyword>
<protein>
    <recommendedName>
        <fullName evidence="15">TonB-dependent receptor</fullName>
    </recommendedName>
</protein>
<dbReference type="InterPro" id="IPR000531">
    <property type="entry name" value="Beta-barrel_TonB"/>
</dbReference>
<dbReference type="Pfam" id="PF07715">
    <property type="entry name" value="Plug"/>
    <property type="match status" value="1"/>
</dbReference>
<evidence type="ECO:0000256" key="7">
    <source>
        <dbReference type="ARBA" id="ARBA00023237"/>
    </source>
</evidence>
<dbReference type="GO" id="GO:0009279">
    <property type="term" value="C:cell outer membrane"/>
    <property type="evidence" value="ECO:0007669"/>
    <property type="project" value="UniProtKB-SubCell"/>
</dbReference>
<evidence type="ECO:0000259" key="12">
    <source>
        <dbReference type="Pfam" id="PF07715"/>
    </source>
</evidence>
<dbReference type="InterPro" id="IPR036942">
    <property type="entry name" value="Beta-barrel_TonB_sf"/>
</dbReference>
<evidence type="ECO:0008006" key="15">
    <source>
        <dbReference type="Google" id="ProtNLM"/>
    </source>
</evidence>
<dbReference type="Gene3D" id="2.40.170.20">
    <property type="entry name" value="TonB-dependent receptor, beta-barrel domain"/>
    <property type="match status" value="1"/>
</dbReference>
<keyword evidence="14" id="KW-1185">Reference proteome</keyword>